<evidence type="ECO:0000256" key="1">
    <source>
        <dbReference type="ARBA" id="ARBA00023015"/>
    </source>
</evidence>
<evidence type="ECO:0000256" key="2">
    <source>
        <dbReference type="ARBA" id="ARBA00023125"/>
    </source>
</evidence>
<feature type="domain" description="HTH tetR-type" evidence="5">
    <location>
        <begin position="6"/>
        <end position="66"/>
    </location>
</feature>
<gene>
    <name evidence="6" type="ORF">GCM10009663_71510</name>
</gene>
<dbReference type="Pfam" id="PF00440">
    <property type="entry name" value="TetR_N"/>
    <property type="match status" value="1"/>
</dbReference>
<dbReference type="Pfam" id="PF21993">
    <property type="entry name" value="TetR_C_13_2"/>
    <property type="match status" value="1"/>
</dbReference>
<accession>A0ABN1U5K7</accession>
<keyword evidence="1" id="KW-0805">Transcription regulation</keyword>
<sequence>MGAKGEETRARLVRATRDLIEERGYYGTGLNDVLAASGAPRGSMYFHFPAGKDEMVALALTEAGQDIGALIAGAAESGEPPAHAVRRLLEALGDRMEESGYAKGCPVATVALETAAGHEQLRRTCADTYQAWQDALAAMLVRHGRDSAGAEAAACAVLALAEGALLLSRVAHSRTPLDRAARAAELLIRADTA</sequence>
<dbReference type="PANTHER" id="PTHR47506:SF3">
    <property type="entry name" value="HTH-TYPE TRANSCRIPTIONAL REGULATOR LMRA"/>
    <property type="match status" value="1"/>
</dbReference>
<proteinExistence type="predicted"/>
<dbReference type="Gene3D" id="1.10.357.10">
    <property type="entry name" value="Tetracycline Repressor, domain 2"/>
    <property type="match status" value="1"/>
</dbReference>
<dbReference type="InterPro" id="IPR009057">
    <property type="entry name" value="Homeodomain-like_sf"/>
</dbReference>
<keyword evidence="3" id="KW-0804">Transcription</keyword>
<organism evidence="6 7">
    <name type="scientific">Kitasatospora arboriphila</name>
    <dbReference type="NCBI Taxonomy" id="258052"/>
    <lineage>
        <taxon>Bacteria</taxon>
        <taxon>Bacillati</taxon>
        <taxon>Actinomycetota</taxon>
        <taxon>Actinomycetes</taxon>
        <taxon>Kitasatosporales</taxon>
        <taxon>Streptomycetaceae</taxon>
        <taxon>Kitasatospora</taxon>
    </lineage>
</organism>
<reference evidence="6 7" key="1">
    <citation type="journal article" date="2019" name="Int. J. Syst. Evol. Microbiol.">
        <title>The Global Catalogue of Microorganisms (GCM) 10K type strain sequencing project: providing services to taxonomists for standard genome sequencing and annotation.</title>
        <authorList>
            <consortium name="The Broad Institute Genomics Platform"/>
            <consortium name="The Broad Institute Genome Sequencing Center for Infectious Disease"/>
            <person name="Wu L."/>
            <person name="Ma J."/>
        </authorList>
    </citation>
    <scope>NUCLEOTIDE SEQUENCE [LARGE SCALE GENOMIC DNA]</scope>
    <source>
        <strain evidence="6 7">JCM 13002</strain>
    </source>
</reference>
<dbReference type="RefSeq" id="WP_344627916.1">
    <property type="nucleotide sequence ID" value="NZ_BAAALD010000126.1"/>
</dbReference>
<evidence type="ECO:0000313" key="7">
    <source>
        <dbReference type="Proteomes" id="UP001499987"/>
    </source>
</evidence>
<name>A0ABN1U5K7_9ACTN</name>
<dbReference type="InterPro" id="IPR036271">
    <property type="entry name" value="Tet_transcr_reg_TetR-rel_C_sf"/>
</dbReference>
<evidence type="ECO:0000256" key="4">
    <source>
        <dbReference type="PROSITE-ProRule" id="PRU00335"/>
    </source>
</evidence>
<dbReference type="PROSITE" id="PS50977">
    <property type="entry name" value="HTH_TETR_2"/>
    <property type="match status" value="1"/>
</dbReference>
<dbReference type="InterPro" id="IPR001647">
    <property type="entry name" value="HTH_TetR"/>
</dbReference>
<dbReference type="EMBL" id="BAAALD010000126">
    <property type="protein sequence ID" value="GAA1121613.1"/>
    <property type="molecule type" value="Genomic_DNA"/>
</dbReference>
<keyword evidence="2 4" id="KW-0238">DNA-binding</keyword>
<dbReference type="Proteomes" id="UP001499987">
    <property type="component" value="Unassembled WGS sequence"/>
</dbReference>
<dbReference type="SUPFAM" id="SSF48498">
    <property type="entry name" value="Tetracyclin repressor-like, C-terminal domain"/>
    <property type="match status" value="1"/>
</dbReference>
<dbReference type="InterPro" id="IPR054156">
    <property type="entry name" value="YxaF_TetR_C"/>
</dbReference>
<dbReference type="SUPFAM" id="SSF46689">
    <property type="entry name" value="Homeodomain-like"/>
    <property type="match status" value="1"/>
</dbReference>
<evidence type="ECO:0000256" key="3">
    <source>
        <dbReference type="ARBA" id="ARBA00023163"/>
    </source>
</evidence>
<evidence type="ECO:0000313" key="6">
    <source>
        <dbReference type="EMBL" id="GAA1121613.1"/>
    </source>
</evidence>
<keyword evidence="7" id="KW-1185">Reference proteome</keyword>
<protein>
    <submittedName>
        <fullName evidence="6">TetR/AcrR family transcriptional regulator</fullName>
    </submittedName>
</protein>
<feature type="DNA-binding region" description="H-T-H motif" evidence="4">
    <location>
        <begin position="29"/>
        <end position="48"/>
    </location>
</feature>
<comment type="caution">
    <text evidence="6">The sequence shown here is derived from an EMBL/GenBank/DDBJ whole genome shotgun (WGS) entry which is preliminary data.</text>
</comment>
<evidence type="ECO:0000259" key="5">
    <source>
        <dbReference type="PROSITE" id="PS50977"/>
    </source>
</evidence>
<dbReference type="PANTHER" id="PTHR47506">
    <property type="entry name" value="TRANSCRIPTIONAL REGULATORY PROTEIN"/>
    <property type="match status" value="1"/>
</dbReference>